<gene>
    <name evidence="2" type="ORF">ABW99_20950</name>
</gene>
<name>A0A0U4ELH0_9BURK</name>
<dbReference type="EMBL" id="CP011568">
    <property type="protein sequence ID" value="ALX34907.1"/>
    <property type="molecule type" value="Genomic_DNA"/>
</dbReference>
<dbReference type="KEGG" id="ptx:ABW99_20950"/>
<dbReference type="OrthoDB" id="8941415at2"/>
<dbReference type="AlphaFoldDB" id="A0A0U4ELH0"/>
<feature type="compositionally biased region" description="Polar residues" evidence="1">
    <location>
        <begin position="127"/>
        <end position="150"/>
    </location>
</feature>
<dbReference type="Proteomes" id="UP000036700">
    <property type="component" value="Chromosome"/>
</dbReference>
<protein>
    <submittedName>
        <fullName evidence="2">Uncharacterized protein</fullName>
    </submittedName>
</protein>
<accession>A0A0U4ELH0</accession>
<reference evidence="3" key="1">
    <citation type="submission" date="2015-06" db="EMBL/GenBank/DDBJ databases">
        <authorList>
            <person name="Hoefler B.C."/>
            <person name="Straight P.D."/>
        </authorList>
    </citation>
    <scope>NUCLEOTIDE SEQUENCE [LARGE SCALE GENOMIC DNA]</scope>
    <source>
        <strain evidence="3">DSM 25325</strain>
    </source>
</reference>
<sequence length="150" mass="15645">MRHTTLGKSFSPRRAVGALLIAIGGALVALPACAQEFTLAMNDSPIQAAAFPVDFVVTRSPVALAMLGTQMPAEDAGFVRMPAGATALDDGQLGRARGRVAVPVMVAATPRMLGANSVTLWDEMPRTNPTPLPQQLSSGNAQVNTVSYSR</sequence>
<keyword evidence="3" id="KW-1185">Reference proteome</keyword>
<feature type="region of interest" description="Disordered" evidence="1">
    <location>
        <begin position="125"/>
        <end position="150"/>
    </location>
</feature>
<evidence type="ECO:0000313" key="3">
    <source>
        <dbReference type="Proteomes" id="UP000036700"/>
    </source>
</evidence>
<evidence type="ECO:0000256" key="1">
    <source>
        <dbReference type="SAM" id="MobiDB-lite"/>
    </source>
</evidence>
<dbReference type="STRING" id="445709.ABW99_20950"/>
<proteinExistence type="predicted"/>
<dbReference type="RefSeq" id="WP_052892665.1">
    <property type="nucleotide sequence ID" value="NZ_CP011568.3"/>
</dbReference>
<evidence type="ECO:0000313" key="2">
    <source>
        <dbReference type="EMBL" id="ALX34907.1"/>
    </source>
</evidence>
<organism evidence="2 3">
    <name type="scientific">Pandoraea thiooxydans</name>
    <dbReference type="NCBI Taxonomy" id="445709"/>
    <lineage>
        <taxon>Bacteria</taxon>
        <taxon>Pseudomonadati</taxon>
        <taxon>Pseudomonadota</taxon>
        <taxon>Betaproteobacteria</taxon>
        <taxon>Burkholderiales</taxon>
        <taxon>Burkholderiaceae</taxon>
        <taxon>Pandoraea</taxon>
    </lineage>
</organism>